<dbReference type="Pfam" id="PF13649">
    <property type="entry name" value="Methyltransf_25"/>
    <property type="match status" value="1"/>
</dbReference>
<name>A0A1I4IPS0_9FIRM</name>
<dbReference type="CDD" id="cd02440">
    <property type="entry name" value="AdoMet_MTases"/>
    <property type="match status" value="1"/>
</dbReference>
<evidence type="ECO:0000313" key="3">
    <source>
        <dbReference type="EMBL" id="SFL56067.1"/>
    </source>
</evidence>
<organism evidence="3 4">
    <name type="scientific">Pelosinus propionicus DSM 13327</name>
    <dbReference type="NCBI Taxonomy" id="1123291"/>
    <lineage>
        <taxon>Bacteria</taxon>
        <taxon>Bacillati</taxon>
        <taxon>Bacillota</taxon>
        <taxon>Negativicutes</taxon>
        <taxon>Selenomonadales</taxon>
        <taxon>Sporomusaceae</taxon>
        <taxon>Pelosinus</taxon>
    </lineage>
</organism>
<dbReference type="Proteomes" id="UP000199520">
    <property type="component" value="Unassembled WGS sequence"/>
</dbReference>
<evidence type="ECO:0000313" key="4">
    <source>
        <dbReference type="Proteomes" id="UP000199520"/>
    </source>
</evidence>
<proteinExistence type="predicted"/>
<feature type="domain" description="Methyltransferase" evidence="2">
    <location>
        <begin position="71"/>
        <end position="164"/>
    </location>
</feature>
<keyword evidence="3" id="KW-0489">Methyltransferase</keyword>
<dbReference type="InterPro" id="IPR041698">
    <property type="entry name" value="Methyltransf_25"/>
</dbReference>
<keyword evidence="1 3" id="KW-0808">Transferase</keyword>
<dbReference type="RefSeq" id="WP_090934040.1">
    <property type="nucleotide sequence ID" value="NZ_FOTS01000009.1"/>
</dbReference>
<accession>A0A1I4IPS0</accession>
<evidence type="ECO:0000256" key="1">
    <source>
        <dbReference type="ARBA" id="ARBA00022679"/>
    </source>
</evidence>
<dbReference type="Gene3D" id="2.20.25.110">
    <property type="entry name" value="S-adenosyl-L-methionine-dependent methyltransferases"/>
    <property type="match status" value="1"/>
</dbReference>
<dbReference type="AlphaFoldDB" id="A0A1I4IPS0"/>
<reference evidence="4" key="1">
    <citation type="submission" date="2016-10" db="EMBL/GenBank/DDBJ databases">
        <authorList>
            <person name="Varghese N."/>
            <person name="Submissions S."/>
        </authorList>
    </citation>
    <scope>NUCLEOTIDE SEQUENCE [LARGE SCALE GENOMIC DNA]</scope>
    <source>
        <strain evidence="4">DSM 13327</strain>
    </source>
</reference>
<evidence type="ECO:0000259" key="2">
    <source>
        <dbReference type="Pfam" id="PF13649"/>
    </source>
</evidence>
<dbReference type="SUPFAM" id="SSF53335">
    <property type="entry name" value="S-adenosyl-L-methionine-dependent methyltransferases"/>
    <property type="match status" value="1"/>
</dbReference>
<protein>
    <submittedName>
        <fullName evidence="3">Methyltransferase domain-containing protein</fullName>
    </submittedName>
</protein>
<gene>
    <name evidence="3" type="ORF">SAMN04490355_10098</name>
</gene>
<dbReference type="PANTHER" id="PTHR43861">
    <property type="entry name" value="TRANS-ACONITATE 2-METHYLTRANSFERASE-RELATED"/>
    <property type="match status" value="1"/>
</dbReference>
<dbReference type="STRING" id="1123291.SAMN04490355_10098"/>
<dbReference type="Gene3D" id="3.40.50.150">
    <property type="entry name" value="Vaccinia Virus protein VP39"/>
    <property type="match status" value="1"/>
</dbReference>
<dbReference type="InterPro" id="IPR029063">
    <property type="entry name" value="SAM-dependent_MTases_sf"/>
</dbReference>
<dbReference type="OrthoDB" id="5522265at2"/>
<sequence>MYNNIFMYLERPSLYKQSEVNFWNDEHISKHMLTAHLNPDYEGASRKLRFIEQSVKWIQETAPPSEYPQLLDIGCGPGLYTERFCKAGYRVTGLDFSKRSIEYANSSANQQDLDITYIYQDYLKMDYNNVFDLATFIYCDYGALSNENRALILQKLYHSLKSGGKLLLDVFSMVTYDAFEELNTWKVHENGGFWSAEKYLSLNAQYKYSDNVTLEQTSVITDNKIKEYCIWNCCFTPETLTKEVHGAGFKKLEVFSDVTGKPYRKDSPTIAVFLEK</sequence>
<keyword evidence="4" id="KW-1185">Reference proteome</keyword>
<dbReference type="GO" id="GO:0032259">
    <property type="term" value="P:methylation"/>
    <property type="evidence" value="ECO:0007669"/>
    <property type="project" value="UniProtKB-KW"/>
</dbReference>
<dbReference type="EMBL" id="FOTS01000009">
    <property type="protein sequence ID" value="SFL56067.1"/>
    <property type="molecule type" value="Genomic_DNA"/>
</dbReference>
<dbReference type="GO" id="GO:0008168">
    <property type="term" value="F:methyltransferase activity"/>
    <property type="evidence" value="ECO:0007669"/>
    <property type="project" value="UniProtKB-KW"/>
</dbReference>